<feature type="domain" description="Carbohydrate kinase PfkB" evidence="9">
    <location>
        <begin position="6"/>
        <end position="295"/>
    </location>
</feature>
<dbReference type="InterPro" id="IPR002173">
    <property type="entry name" value="Carboh/pur_kinase_PfkB_CS"/>
</dbReference>
<accession>A0ABU8FSI9</accession>
<evidence type="ECO:0000313" key="10">
    <source>
        <dbReference type="EMBL" id="MEI4828946.1"/>
    </source>
</evidence>
<reference evidence="10 12" key="1">
    <citation type="submission" date="2024-01" db="EMBL/GenBank/DDBJ databases">
        <title>Seven novel Bacillus-like species.</title>
        <authorList>
            <person name="Liu G."/>
        </authorList>
    </citation>
    <scope>NUCLEOTIDE SEQUENCE [LARGE SCALE GENOMIC DNA]</scope>
    <source>
        <strain evidence="10 12">FJAT-53711</strain>
    </source>
</reference>
<dbReference type="PROSITE" id="PS00583">
    <property type="entry name" value="PFKB_KINASES_1"/>
    <property type="match status" value="1"/>
</dbReference>
<dbReference type="Pfam" id="PF00294">
    <property type="entry name" value="PfkB"/>
    <property type="match status" value="1"/>
</dbReference>
<evidence type="ECO:0000259" key="9">
    <source>
        <dbReference type="Pfam" id="PF00294"/>
    </source>
</evidence>
<dbReference type="InterPro" id="IPR017583">
    <property type="entry name" value="Tagatose/fructose_Pkinase"/>
</dbReference>
<evidence type="ECO:0000256" key="6">
    <source>
        <dbReference type="ARBA" id="ARBA00022840"/>
    </source>
</evidence>
<evidence type="ECO:0000256" key="7">
    <source>
        <dbReference type="NCBIfam" id="TIGR01231"/>
    </source>
</evidence>
<dbReference type="PANTHER" id="PTHR46566">
    <property type="entry name" value="1-PHOSPHOFRUCTOKINASE-RELATED"/>
    <property type="match status" value="1"/>
</dbReference>
<evidence type="ECO:0000313" key="11">
    <source>
        <dbReference type="EMBL" id="MEI4830905.1"/>
    </source>
</evidence>
<sequence>MILAVTMNPSIDISYPIQDFKLDDVNRVESVRKTAGGKGLNVARVVKQMGEDVLATGVIGGTIGDCIIQELTKSDIRNHFYKINQESRNCIAILHDGKQTEILESGPILSMEEGAAFLEKYRELLSEVSLVTISGSLPKGLESGFYRQMVEIGREKGIPVIVDTSGEPLRQVLNHNVKPFAIKPNISELFQLLGMEVEENTSSLKQLLTNKLFHGIEWIVVSMGATGAFVKHGGDYYRVTIPAIEVVNPVGSGDATVAGLAVALKRKQSVPDILKTAMTTGMLNTMEEGTGYIDPKKFDQFFEMVEVIKID</sequence>
<dbReference type="RefSeq" id="WP_336481289.1">
    <property type="nucleotide sequence ID" value="NZ_JBAWSV010000001.1"/>
</dbReference>
<evidence type="ECO:0000256" key="8">
    <source>
        <dbReference type="PIRNR" id="PIRNR000535"/>
    </source>
</evidence>
<keyword evidence="4" id="KW-0547">Nucleotide-binding</keyword>
<keyword evidence="5 10" id="KW-0418">Kinase</keyword>
<dbReference type="NCBIfam" id="TIGR01231">
    <property type="entry name" value="lacC"/>
    <property type="match status" value="1"/>
</dbReference>
<dbReference type="SUPFAM" id="SSF53613">
    <property type="entry name" value="Ribokinase-like"/>
    <property type="match status" value="1"/>
</dbReference>
<dbReference type="PROSITE" id="PS00584">
    <property type="entry name" value="PFKB_KINASES_2"/>
    <property type="match status" value="1"/>
</dbReference>
<protein>
    <recommendedName>
        <fullName evidence="7">Tagatose-6-phosphate kinase</fullName>
        <ecNumber evidence="7">2.7.1.144</ecNumber>
    </recommendedName>
</protein>
<dbReference type="EMBL" id="JBAWSV010000001">
    <property type="protein sequence ID" value="MEI4828946.1"/>
    <property type="molecule type" value="Genomic_DNA"/>
</dbReference>
<dbReference type="Gene3D" id="3.40.1190.20">
    <property type="match status" value="1"/>
</dbReference>
<name>A0ABU8FSI9_9BACI</name>
<comment type="caution">
    <text evidence="10">The sequence shown here is derived from an EMBL/GenBank/DDBJ whole genome shotgun (WGS) entry which is preliminary data.</text>
</comment>
<dbReference type="NCBIfam" id="TIGR03168">
    <property type="entry name" value="1-PFK"/>
    <property type="match status" value="1"/>
</dbReference>
<dbReference type="Proteomes" id="UP001367922">
    <property type="component" value="Unassembled WGS sequence"/>
</dbReference>
<gene>
    <name evidence="10" type="primary">lacC</name>
    <name evidence="10" type="ORF">WAX78_05710</name>
    <name evidence="11" type="ORF">WAX78_15755</name>
</gene>
<proteinExistence type="inferred from homology"/>
<comment type="similarity">
    <text evidence="1">Belongs to the carbohydrate kinase PfkB family.</text>
</comment>
<organism evidence="10 12">
    <name type="scientific">Bacillus yunxiaonensis</name>
    <dbReference type="NCBI Taxonomy" id="3127665"/>
    <lineage>
        <taxon>Bacteria</taxon>
        <taxon>Bacillati</taxon>
        <taxon>Bacillota</taxon>
        <taxon>Bacilli</taxon>
        <taxon>Bacillales</taxon>
        <taxon>Bacillaceae</taxon>
        <taxon>Bacillus</taxon>
    </lineage>
</organism>
<dbReference type="EMBL" id="JBAWSV010000005">
    <property type="protein sequence ID" value="MEI4830905.1"/>
    <property type="molecule type" value="Genomic_DNA"/>
</dbReference>
<dbReference type="InterPro" id="IPR011611">
    <property type="entry name" value="PfkB_dom"/>
</dbReference>
<dbReference type="InterPro" id="IPR029056">
    <property type="entry name" value="Ribokinase-like"/>
</dbReference>
<dbReference type="EC" id="2.7.1.144" evidence="7"/>
<dbReference type="CDD" id="cd01164">
    <property type="entry name" value="FruK_PfkB_like"/>
    <property type="match status" value="1"/>
</dbReference>
<evidence type="ECO:0000256" key="5">
    <source>
        <dbReference type="ARBA" id="ARBA00022777"/>
    </source>
</evidence>
<keyword evidence="12" id="KW-1185">Reference proteome</keyword>
<keyword evidence="2 8" id="KW-0808">Transferase</keyword>
<dbReference type="GO" id="GO:0009024">
    <property type="term" value="F:tagatose-6-phosphate kinase activity"/>
    <property type="evidence" value="ECO:0007669"/>
    <property type="project" value="UniProtKB-EC"/>
</dbReference>
<evidence type="ECO:0000256" key="4">
    <source>
        <dbReference type="ARBA" id="ARBA00022741"/>
    </source>
</evidence>
<evidence type="ECO:0000256" key="1">
    <source>
        <dbReference type="ARBA" id="ARBA00010688"/>
    </source>
</evidence>
<dbReference type="PANTHER" id="PTHR46566:SF5">
    <property type="entry name" value="1-PHOSPHOFRUCTOKINASE"/>
    <property type="match status" value="1"/>
</dbReference>
<evidence type="ECO:0000313" key="12">
    <source>
        <dbReference type="Proteomes" id="UP001367922"/>
    </source>
</evidence>
<evidence type="ECO:0000256" key="3">
    <source>
        <dbReference type="ARBA" id="ARBA00022736"/>
    </source>
</evidence>
<evidence type="ECO:0000256" key="2">
    <source>
        <dbReference type="ARBA" id="ARBA00022679"/>
    </source>
</evidence>
<keyword evidence="3" id="KW-0423">Lactose metabolism</keyword>
<dbReference type="PIRSF" id="PIRSF000535">
    <property type="entry name" value="1PFK/6PFK/LacC"/>
    <property type="match status" value="1"/>
</dbReference>
<keyword evidence="6" id="KW-0067">ATP-binding</keyword>
<dbReference type="InterPro" id="IPR005926">
    <property type="entry name" value="LacC"/>
</dbReference>